<evidence type="ECO:0000256" key="1">
    <source>
        <dbReference type="SAM" id="MobiDB-lite"/>
    </source>
</evidence>
<gene>
    <name evidence="2" type="ORF">R0135_09555</name>
</gene>
<dbReference type="SUPFAM" id="SSF53300">
    <property type="entry name" value="vWA-like"/>
    <property type="match status" value="1"/>
</dbReference>
<feature type="compositionally biased region" description="Acidic residues" evidence="1">
    <location>
        <begin position="81"/>
        <end position="98"/>
    </location>
</feature>
<dbReference type="EMBL" id="CP136864">
    <property type="protein sequence ID" value="WOJ92031.1"/>
    <property type="molecule type" value="Genomic_DNA"/>
</dbReference>
<proteinExistence type="predicted"/>
<dbReference type="InterPro" id="IPR008912">
    <property type="entry name" value="Uncharacterised_CoxE"/>
</dbReference>
<accession>A0ABZ0HZ10</accession>
<feature type="region of interest" description="Disordered" evidence="1">
    <location>
        <begin position="75"/>
        <end position="122"/>
    </location>
</feature>
<dbReference type="Pfam" id="PF05762">
    <property type="entry name" value="VWA_CoxE"/>
    <property type="match status" value="1"/>
</dbReference>
<reference evidence="2 3" key="1">
    <citation type="submission" date="2023-10" db="EMBL/GenBank/DDBJ databases">
        <title>Two novel species belonging to the OM43/NOR5 clade.</title>
        <authorList>
            <person name="Park M."/>
        </authorList>
    </citation>
    <scope>NUCLEOTIDE SEQUENCE [LARGE SCALE GENOMIC DNA]</scope>
    <source>
        <strain evidence="2 3">IMCC43200</strain>
    </source>
</reference>
<evidence type="ECO:0000313" key="3">
    <source>
        <dbReference type="Proteomes" id="UP001626537"/>
    </source>
</evidence>
<dbReference type="InterPro" id="IPR011195">
    <property type="entry name" value="UCP010256"/>
</dbReference>
<evidence type="ECO:0000313" key="2">
    <source>
        <dbReference type="EMBL" id="WOJ92031.1"/>
    </source>
</evidence>
<dbReference type="PANTHER" id="PTHR39338">
    <property type="entry name" value="BLL5662 PROTEIN-RELATED"/>
    <property type="match status" value="1"/>
</dbReference>
<name>A0ABZ0HZ10_9GAMM</name>
<dbReference type="Proteomes" id="UP001626537">
    <property type="component" value="Chromosome"/>
</dbReference>
<feature type="compositionally biased region" description="Low complexity" evidence="1">
    <location>
        <begin position="99"/>
        <end position="109"/>
    </location>
</feature>
<organism evidence="2 3">
    <name type="scientific">Congregibacter variabilis</name>
    <dbReference type="NCBI Taxonomy" id="3081200"/>
    <lineage>
        <taxon>Bacteria</taxon>
        <taxon>Pseudomonadati</taxon>
        <taxon>Pseudomonadota</taxon>
        <taxon>Gammaproteobacteria</taxon>
        <taxon>Cellvibrionales</taxon>
        <taxon>Halieaceae</taxon>
        <taxon>Congregibacter</taxon>
    </lineage>
</organism>
<dbReference type="PIRSF" id="PIRSF010256">
    <property type="entry name" value="CoxE_vWa"/>
    <property type="match status" value="1"/>
</dbReference>
<dbReference type="InterPro" id="IPR036465">
    <property type="entry name" value="vWFA_dom_sf"/>
</dbReference>
<dbReference type="PANTHER" id="PTHR39338:SF5">
    <property type="entry name" value="BLR6139 PROTEIN"/>
    <property type="match status" value="1"/>
</dbReference>
<dbReference type="RefSeq" id="WP_407346598.1">
    <property type="nucleotide sequence ID" value="NZ_CP136864.1"/>
</dbReference>
<sequence length="491" mass="54680">MQSSLLRFIEILRSHALPVSPAETLDAAAAMEVVGYSDRATLRDTLAMTLAKSDREEHTFLYCFDQFFDQQAADFSSAANEDGESDSEPAGDGSDDSDAPSPESPESAAGGSGAGQAGAGSAVDDAAELAAAADSSPALKELLEGELLPALLENQRGTLSTAMRRAGQEAGLSKIRLFTQKGQYTRRILDSLGEDLIRDAVIELERLDSPAIDTLRRYRDVLREQVRDFVEQQYLLNAEGHNSAFMEEILSKTRLSNIDRRHRDRVQEQVRRMARRLASRHSARRQPVKRGQLNMGKTLRGGMAHDGILFKTHWRSRKRDKAQILAICDVSGSVAAYASFLLMFLYSLQDVLPRTRSFAFSSHLGEISDLFKEESLERAIELANWRYGGATDYGSSFRDFAQLALDDINSSTSVIILGDARNNRGNPELEIMQSIYQRSKQVIWLNPESRRAWGTGDSEMLRYQTACHYCAPCSNLQQLERVVDQLLKSLR</sequence>
<keyword evidence="3" id="KW-1185">Reference proteome</keyword>
<protein>
    <submittedName>
        <fullName evidence="2">VWA domain-containing protein</fullName>
    </submittedName>
</protein>